<feature type="repeat" description="PPR" evidence="22">
    <location>
        <begin position="795"/>
        <end position="829"/>
    </location>
</feature>
<dbReference type="InterPro" id="IPR002885">
    <property type="entry name" value="PPR_rpt"/>
</dbReference>
<name>A0AAV6N2E1_9ROSI</name>
<dbReference type="Pfam" id="PF01535">
    <property type="entry name" value="PPR"/>
    <property type="match status" value="6"/>
</dbReference>
<keyword evidence="13 23" id="KW-0547">Nucleotide-binding</keyword>
<keyword evidence="27" id="KW-1185">Reference proteome</keyword>
<feature type="repeat" description="PPR" evidence="22">
    <location>
        <begin position="830"/>
        <end position="864"/>
    </location>
</feature>
<feature type="repeat" description="PPR" evidence="22">
    <location>
        <begin position="202"/>
        <end position="236"/>
    </location>
</feature>
<evidence type="ECO:0000256" key="9">
    <source>
        <dbReference type="ARBA" id="ARBA00022679"/>
    </source>
</evidence>
<dbReference type="FunFam" id="3.80.10.10:FF:000095">
    <property type="entry name" value="LRR receptor-like serine/threonine-protein kinase GSO1"/>
    <property type="match status" value="1"/>
</dbReference>
<dbReference type="FunFam" id="3.80.10.10:FF:000101">
    <property type="entry name" value="LRR receptor-like serine/threonine-protein kinase ERECTA"/>
    <property type="match status" value="1"/>
</dbReference>
<keyword evidence="15 23" id="KW-0067">ATP-binding</keyword>
<dbReference type="Pfam" id="PF00069">
    <property type="entry name" value="Pkinase"/>
    <property type="match status" value="1"/>
</dbReference>
<dbReference type="SMART" id="SM00220">
    <property type="entry name" value="S_TKc"/>
    <property type="match status" value="1"/>
</dbReference>
<dbReference type="PROSITE" id="PS51375">
    <property type="entry name" value="PPR"/>
    <property type="match status" value="10"/>
</dbReference>
<dbReference type="SMART" id="SM00365">
    <property type="entry name" value="LRR_SD22"/>
    <property type="match status" value="5"/>
</dbReference>
<keyword evidence="5" id="KW-1003">Cell membrane</keyword>
<evidence type="ECO:0000256" key="23">
    <source>
        <dbReference type="PROSITE-ProRule" id="PRU10141"/>
    </source>
</evidence>
<dbReference type="FunFam" id="1.10.510.10:FF:000358">
    <property type="entry name" value="Putative leucine-rich repeat receptor-like serine/threonine-protein kinase"/>
    <property type="match status" value="1"/>
</dbReference>
<dbReference type="GO" id="GO:0004674">
    <property type="term" value="F:protein serine/threonine kinase activity"/>
    <property type="evidence" value="ECO:0007669"/>
    <property type="project" value="UniProtKB-KW"/>
</dbReference>
<dbReference type="InterPro" id="IPR017441">
    <property type="entry name" value="Protein_kinase_ATP_BS"/>
</dbReference>
<evidence type="ECO:0000256" key="1">
    <source>
        <dbReference type="ARBA" id="ARBA00004162"/>
    </source>
</evidence>
<dbReference type="PANTHER" id="PTHR48053">
    <property type="entry name" value="LEUCINE RICH REPEAT FAMILY PROTEIN, EXPRESSED"/>
    <property type="match status" value="1"/>
</dbReference>
<dbReference type="CDD" id="cd14066">
    <property type="entry name" value="STKc_IRAK"/>
    <property type="match status" value="1"/>
</dbReference>
<dbReference type="InterPro" id="IPR000719">
    <property type="entry name" value="Prot_kinase_dom"/>
</dbReference>
<evidence type="ECO:0000256" key="8">
    <source>
        <dbReference type="ARBA" id="ARBA00022614"/>
    </source>
</evidence>
<feature type="repeat" description="PPR" evidence="22">
    <location>
        <begin position="341"/>
        <end position="375"/>
    </location>
</feature>
<dbReference type="EC" id="2.7.11.1" evidence="4"/>
<organism evidence="26 27">
    <name type="scientific">Cucurbita argyrosperma subsp. sororia</name>
    <dbReference type="NCBI Taxonomy" id="37648"/>
    <lineage>
        <taxon>Eukaryota</taxon>
        <taxon>Viridiplantae</taxon>
        <taxon>Streptophyta</taxon>
        <taxon>Embryophyta</taxon>
        <taxon>Tracheophyta</taxon>
        <taxon>Spermatophyta</taxon>
        <taxon>Magnoliopsida</taxon>
        <taxon>eudicotyledons</taxon>
        <taxon>Gunneridae</taxon>
        <taxon>Pentapetalae</taxon>
        <taxon>rosids</taxon>
        <taxon>fabids</taxon>
        <taxon>Cucurbitales</taxon>
        <taxon>Cucurbitaceae</taxon>
        <taxon>Cucurbiteae</taxon>
        <taxon>Cucurbita</taxon>
    </lineage>
</organism>
<dbReference type="Proteomes" id="UP000685013">
    <property type="component" value="Chromosome 10"/>
</dbReference>
<feature type="repeat" description="PPR" evidence="22">
    <location>
        <begin position="725"/>
        <end position="759"/>
    </location>
</feature>
<evidence type="ECO:0000256" key="21">
    <source>
        <dbReference type="ARBA" id="ARBA00048679"/>
    </source>
</evidence>
<dbReference type="Pfam" id="PF13812">
    <property type="entry name" value="PPR_3"/>
    <property type="match status" value="1"/>
</dbReference>
<dbReference type="InterPro" id="IPR013210">
    <property type="entry name" value="LRR_N_plant-typ"/>
</dbReference>
<evidence type="ECO:0000256" key="17">
    <source>
        <dbReference type="ARBA" id="ARBA00023136"/>
    </source>
</evidence>
<evidence type="ECO:0000256" key="22">
    <source>
        <dbReference type="PROSITE-ProRule" id="PRU00708"/>
    </source>
</evidence>
<evidence type="ECO:0000256" key="20">
    <source>
        <dbReference type="ARBA" id="ARBA00047899"/>
    </source>
</evidence>
<dbReference type="InterPro" id="IPR003591">
    <property type="entry name" value="Leu-rich_rpt_typical-subtyp"/>
</dbReference>
<keyword evidence="12" id="KW-0677">Repeat</keyword>
<comment type="catalytic activity">
    <reaction evidence="20">
        <text>L-threonyl-[protein] + ATP = O-phospho-L-threonyl-[protein] + ADP + H(+)</text>
        <dbReference type="Rhea" id="RHEA:46608"/>
        <dbReference type="Rhea" id="RHEA-COMP:11060"/>
        <dbReference type="Rhea" id="RHEA-COMP:11605"/>
        <dbReference type="ChEBI" id="CHEBI:15378"/>
        <dbReference type="ChEBI" id="CHEBI:30013"/>
        <dbReference type="ChEBI" id="CHEBI:30616"/>
        <dbReference type="ChEBI" id="CHEBI:61977"/>
        <dbReference type="ChEBI" id="CHEBI:456216"/>
        <dbReference type="EC" id="2.7.11.1"/>
    </reaction>
</comment>
<dbReference type="PROSITE" id="PS00107">
    <property type="entry name" value="PROTEIN_KINASE_ATP"/>
    <property type="match status" value="1"/>
</dbReference>
<feature type="repeat" description="PPR" evidence="22">
    <location>
        <begin position="271"/>
        <end position="305"/>
    </location>
</feature>
<reference evidence="26 27" key="1">
    <citation type="journal article" date="2021" name="Hortic Res">
        <title>The domestication of Cucurbita argyrosperma as revealed by the genome of its wild relative.</title>
        <authorList>
            <person name="Barrera-Redondo J."/>
            <person name="Sanchez-de la Vega G."/>
            <person name="Aguirre-Liguori J.A."/>
            <person name="Castellanos-Morales G."/>
            <person name="Gutierrez-Guerrero Y.T."/>
            <person name="Aguirre-Dugua X."/>
            <person name="Aguirre-Planter E."/>
            <person name="Tenaillon M.I."/>
            <person name="Lira-Saade R."/>
            <person name="Eguiarte L.E."/>
        </authorList>
    </citation>
    <scope>NUCLEOTIDE SEQUENCE [LARGE SCALE GENOMIC DNA]</scope>
    <source>
        <strain evidence="26">JBR-2021</strain>
    </source>
</reference>
<evidence type="ECO:0000256" key="5">
    <source>
        <dbReference type="ARBA" id="ARBA00022475"/>
    </source>
</evidence>
<evidence type="ECO:0000313" key="27">
    <source>
        <dbReference type="Proteomes" id="UP000685013"/>
    </source>
</evidence>
<dbReference type="Pfam" id="PF13041">
    <property type="entry name" value="PPR_2"/>
    <property type="match status" value="3"/>
</dbReference>
<gene>
    <name evidence="26" type="ORF">SDJN03_15180</name>
</gene>
<feature type="repeat" description="PPR" evidence="22">
    <location>
        <begin position="656"/>
        <end position="690"/>
    </location>
</feature>
<keyword evidence="16 24" id="KW-1133">Transmembrane helix</keyword>
<dbReference type="Pfam" id="PF00560">
    <property type="entry name" value="LRR_1"/>
    <property type="match status" value="7"/>
</dbReference>
<keyword evidence="9" id="KW-0808">Transferase</keyword>
<evidence type="ECO:0000256" key="3">
    <source>
        <dbReference type="ARBA" id="ARBA00008684"/>
    </source>
</evidence>
<dbReference type="PROSITE" id="PS50011">
    <property type="entry name" value="PROTEIN_KINASE_DOM"/>
    <property type="match status" value="1"/>
</dbReference>
<dbReference type="InterPro" id="IPR008271">
    <property type="entry name" value="Ser/Thr_kinase_AS"/>
</dbReference>
<feature type="repeat" description="PPR" evidence="22">
    <location>
        <begin position="376"/>
        <end position="410"/>
    </location>
</feature>
<accession>A0AAV6N2E1</accession>
<dbReference type="GO" id="GO:0005524">
    <property type="term" value="F:ATP binding"/>
    <property type="evidence" value="ECO:0007669"/>
    <property type="project" value="UniProtKB-UniRule"/>
</dbReference>
<dbReference type="SMART" id="SM00369">
    <property type="entry name" value="LRR_TYP"/>
    <property type="match status" value="6"/>
</dbReference>
<evidence type="ECO:0000256" key="7">
    <source>
        <dbReference type="ARBA" id="ARBA00022553"/>
    </source>
</evidence>
<dbReference type="FunFam" id="1.25.40.10:FF:003613">
    <property type="entry name" value="Pentatricopeptide repeat-containing protein At3g23020"/>
    <property type="match status" value="1"/>
</dbReference>
<feature type="transmembrane region" description="Helical" evidence="24">
    <location>
        <begin position="1474"/>
        <end position="1497"/>
    </location>
</feature>
<evidence type="ECO:0000256" key="18">
    <source>
        <dbReference type="ARBA" id="ARBA00023170"/>
    </source>
</evidence>
<comment type="subcellular location">
    <subcellularLocation>
        <location evidence="1">Cell membrane</location>
        <topology evidence="1">Single-pass membrane protein</topology>
    </subcellularLocation>
    <subcellularLocation>
        <location evidence="2">Membrane</location>
        <topology evidence="2">Single-pass type I membrane protein</topology>
    </subcellularLocation>
</comment>
<evidence type="ECO:0000313" key="26">
    <source>
        <dbReference type="EMBL" id="KAG6589757.1"/>
    </source>
</evidence>
<keyword evidence="11" id="KW-0732">Signal</keyword>
<feature type="repeat" description="PPR" evidence="22">
    <location>
        <begin position="760"/>
        <end position="794"/>
    </location>
</feature>
<evidence type="ECO:0000256" key="4">
    <source>
        <dbReference type="ARBA" id="ARBA00012513"/>
    </source>
</evidence>
<dbReference type="PROSITE" id="PS51450">
    <property type="entry name" value="LRR"/>
    <property type="match status" value="2"/>
</dbReference>
<dbReference type="Pfam" id="PF08263">
    <property type="entry name" value="LRRNT_2"/>
    <property type="match status" value="1"/>
</dbReference>
<keyword evidence="7" id="KW-0597">Phosphoprotein</keyword>
<feature type="non-terminal residue" evidence="26">
    <location>
        <position position="1"/>
    </location>
</feature>
<keyword evidence="14 26" id="KW-0418">Kinase</keyword>
<evidence type="ECO:0000256" key="13">
    <source>
        <dbReference type="ARBA" id="ARBA00022741"/>
    </source>
</evidence>
<evidence type="ECO:0000256" key="15">
    <source>
        <dbReference type="ARBA" id="ARBA00022840"/>
    </source>
</evidence>
<evidence type="ECO:0000256" key="2">
    <source>
        <dbReference type="ARBA" id="ARBA00004479"/>
    </source>
</evidence>
<dbReference type="InterPro" id="IPR001611">
    <property type="entry name" value="Leu-rich_rpt"/>
</dbReference>
<dbReference type="InterPro" id="IPR051716">
    <property type="entry name" value="Plant_RL_S/T_kinase"/>
</dbReference>
<dbReference type="Pfam" id="PF13855">
    <property type="entry name" value="LRR_8"/>
    <property type="match status" value="2"/>
</dbReference>
<keyword evidence="8" id="KW-0433">Leucine-rich repeat</keyword>
<dbReference type="EMBL" id="JAGKQH010000010">
    <property type="protein sequence ID" value="KAG6589757.1"/>
    <property type="molecule type" value="Genomic_DNA"/>
</dbReference>
<dbReference type="PROSITE" id="PS00108">
    <property type="entry name" value="PROTEIN_KINASE_ST"/>
    <property type="match status" value="1"/>
</dbReference>
<comment type="caution">
    <text evidence="26">The sequence shown here is derived from an EMBL/GenBank/DDBJ whole genome shotgun (WGS) entry which is preliminary data.</text>
</comment>
<evidence type="ECO:0000256" key="6">
    <source>
        <dbReference type="ARBA" id="ARBA00022527"/>
    </source>
</evidence>
<keyword evidence="6" id="KW-0723">Serine/threonine-protein kinase</keyword>
<evidence type="ECO:0000256" key="19">
    <source>
        <dbReference type="ARBA" id="ARBA00023180"/>
    </source>
</evidence>
<protein>
    <recommendedName>
        <fullName evidence="4">non-specific serine/threonine protein kinase</fullName>
        <ecNumber evidence="4">2.7.11.1</ecNumber>
    </recommendedName>
</protein>
<evidence type="ECO:0000256" key="16">
    <source>
        <dbReference type="ARBA" id="ARBA00022989"/>
    </source>
</evidence>
<evidence type="ECO:0000256" key="11">
    <source>
        <dbReference type="ARBA" id="ARBA00022729"/>
    </source>
</evidence>
<sequence length="1871" mass="209739">MASLKLSFSLDSFHSKKFDFPVNSSLLSDCCSVFSITDYIHLNKSCVLYSLVRAHKSSKVEPGTSGGYESKCAVDEIDTRKKYFGGKKPSKRAPGSYFSFSKNCSEKVFDSIIFHGGELDVNYSTISSDLSLEDCNAILKRLEKCNDRKALDFFEWMRINRKLEHNVSAYNLILRVLSRQQDWDAAEKLIREVRAELSDQLDFQVFNTLIYACYKSGLVEQGAKWFQMMLEWQVLPNVATFGMLMGLYQKSCNLKEAEFAFNQMRNFGIVCETGYASMITIYTRLSLYDKAEEVIRLMQEDKVIPNVENWLVMLNAYCQQGKMEDAELVFASMEEHGFSSNIIAYNTLITGYGKASNMDAAQRLFLSIKNSGVEPDETTYRSMIEGWGRAGNYKMAEWYFKELKRKGYMPNASNLFTLMNLQAKHEDDAGALKTLNDMLKIGCRLSSIVGNVLQAYEKARRIKSVPLLLTGSFYLKVLASQTSCSILVMAYVKHGLVDDALKVLREKEWNDLRFEENLYHLLICSCKELDHLENAIKIYTQLPKRENKPNLHITSTMIDIYSIMGRFSDGEKLYLSLKSSGIRLDLIAFSVVVRMYVKAGSLEDACSVLDLMDKQQDIVPDIYLFRDMLRIYQRCGMVDKLQDVYYRILNSDVSWDQEMYNCVINCCSRALLVDELSSLFDEMLQRGFAPNTVTLNVMLDVYGKSKHFSKARKLLLLAQKKGLVDVISYNTMISAFGKSKDFANMSSTVRTMEFNGFSLSLEAYNSLLDAYGKEGRMDDFRQVLQQLKDSNSERDQYTYNIMINIYGKQGWIDDVEEVLTELKACGLEPDLYSYNALIKAYGIAGMVEEAAQLVKEMREKRIEPDKVFALPRRSPRIYPIFLSQLLLKTYTGWDLADKIAFKAAKNCSLRRSHLFLRASGEEEEASVNGAPQKAALLSFRNGIVSDPQNYLKDWKSSSTLHFCNWVGIQCNNSTQQIQKLDLSDMSLKGTISPSLSNLSSLTILDLSRNSFEGSIPMELGFLVNLQQLSLSWNHLTGNIPTELGFLQKLEFLDLGSNKLEGEIPLFCNGSNLSLKYIDFSNNSLSGEIPLRNECPLTDLMCLLLWSNKLEGEIPLALSNSTKLKWLDLGSNKLTGELPSEIVLKMPLLQYLYLPDNEFISHDHNSNLQPFFASLVNSSNLQELQLAGNRLGGEIPSIIGDLHHNLSQLHLDDNRIYGAIPPSISNLRNLTLLNLSSNLLNGTIPSELSRLTNLERFYLSNNSLSGEIPSSLGEIPRLGLLDLSRNNLSGSIPEALANLSQLRKLLLYANNLSGTIPSSLGKCTNLEILDLSSNQISGVLPIEVAGLRSLKLYLNLSSNHLHGPLPFELSKMDMVLAIDLSSNNLSGPIPSQLGSCVALESLNLSDNSFDGPLPVSISQLQYLRTLDVSFNKLSGKVPNKGVFSWLTISSFQGNNGLCGSINGLPKCREKHKRRILSILMSSSAAFVFCMIGISFAAVRTKMRERFAVFNKRDLEEAYEEQETERKETKYPRISYGQLVEATGGFSSSSLIGSGRFGDVYKGTLPDNTKIAVKVLNPLRTAGEISGSFKRECQVLRRTRHRNLMKIITTCSRPDFKALVLPLMSNGSLESHLYPRQGEGPSWCKIDLVQVVSICSDVAEGVAYLHHHSPVRVVHCDLKPSNILLDEDMTALVTDFGIARLVSGGEDNHDNDNNGAASQQDSASFSSTHGLLCGSVGYIAPEYGLGKRASTEGDVFSYGVLLLELITGKRPTDHFFAQGAGLQGWVKSQYPDELDPILDDAMDRYCRAAAAAEGGPRPCKRLWREVIVEVIEMGLMCTQFSPAMRPTMVDVAQEMTRLKEYLSHSLSSLYTRR</sequence>
<evidence type="ECO:0000256" key="10">
    <source>
        <dbReference type="ARBA" id="ARBA00022692"/>
    </source>
</evidence>
<dbReference type="GO" id="GO:0005886">
    <property type="term" value="C:plasma membrane"/>
    <property type="evidence" value="ECO:0007669"/>
    <property type="project" value="UniProtKB-SubCell"/>
</dbReference>
<dbReference type="PANTHER" id="PTHR48053:SF151">
    <property type="entry name" value="OS02G0216000 PROTEIN"/>
    <property type="match status" value="1"/>
</dbReference>
<feature type="repeat" description="PPR" evidence="22">
    <location>
        <begin position="306"/>
        <end position="340"/>
    </location>
</feature>
<comment type="catalytic activity">
    <reaction evidence="21">
        <text>L-seryl-[protein] + ATP = O-phospho-L-seryl-[protein] + ADP + H(+)</text>
        <dbReference type="Rhea" id="RHEA:17989"/>
        <dbReference type="Rhea" id="RHEA-COMP:9863"/>
        <dbReference type="Rhea" id="RHEA-COMP:11604"/>
        <dbReference type="ChEBI" id="CHEBI:15378"/>
        <dbReference type="ChEBI" id="CHEBI:29999"/>
        <dbReference type="ChEBI" id="CHEBI:30616"/>
        <dbReference type="ChEBI" id="CHEBI:83421"/>
        <dbReference type="ChEBI" id="CHEBI:456216"/>
        <dbReference type="EC" id="2.7.11.1"/>
    </reaction>
</comment>
<dbReference type="NCBIfam" id="TIGR00756">
    <property type="entry name" value="PPR"/>
    <property type="match status" value="11"/>
</dbReference>
<comment type="similarity">
    <text evidence="3">Belongs to the protein kinase superfamily. Ser/Thr protein kinase family.</text>
</comment>
<feature type="domain" description="Protein kinase" evidence="25">
    <location>
        <begin position="1544"/>
        <end position="1860"/>
    </location>
</feature>
<keyword evidence="17 24" id="KW-0472">Membrane</keyword>
<keyword evidence="10 24" id="KW-0812">Transmembrane</keyword>
<evidence type="ECO:0000256" key="14">
    <source>
        <dbReference type="ARBA" id="ARBA00022777"/>
    </source>
</evidence>
<keyword evidence="19" id="KW-0325">Glycoprotein</keyword>
<proteinExistence type="inferred from homology"/>
<keyword evidence="18 26" id="KW-0675">Receptor</keyword>
<feature type="binding site" evidence="23">
    <location>
        <position position="1572"/>
    </location>
    <ligand>
        <name>ATP</name>
        <dbReference type="ChEBI" id="CHEBI:30616"/>
    </ligand>
</feature>
<evidence type="ECO:0000256" key="12">
    <source>
        <dbReference type="ARBA" id="ARBA00022737"/>
    </source>
</evidence>
<evidence type="ECO:0000256" key="24">
    <source>
        <dbReference type="SAM" id="Phobius"/>
    </source>
</evidence>
<evidence type="ECO:0000259" key="25">
    <source>
        <dbReference type="PROSITE" id="PS50011"/>
    </source>
</evidence>